<organism evidence="3 4">
    <name type="scientific">Lasius niger</name>
    <name type="common">Black garden ant</name>
    <dbReference type="NCBI Taxonomy" id="67767"/>
    <lineage>
        <taxon>Eukaryota</taxon>
        <taxon>Metazoa</taxon>
        <taxon>Ecdysozoa</taxon>
        <taxon>Arthropoda</taxon>
        <taxon>Hexapoda</taxon>
        <taxon>Insecta</taxon>
        <taxon>Pterygota</taxon>
        <taxon>Neoptera</taxon>
        <taxon>Endopterygota</taxon>
        <taxon>Hymenoptera</taxon>
        <taxon>Apocrita</taxon>
        <taxon>Aculeata</taxon>
        <taxon>Formicoidea</taxon>
        <taxon>Formicidae</taxon>
        <taxon>Formicinae</taxon>
        <taxon>Lasius</taxon>
        <taxon>Lasius</taxon>
    </lineage>
</organism>
<dbReference type="STRING" id="67767.A0A0J7KGA3"/>
<dbReference type="InterPro" id="IPR036875">
    <property type="entry name" value="Znf_CCHC_sf"/>
</dbReference>
<sequence length="513" mass="57949">MASVVLHGNLSIDIFDPATTEWKRWLQRFLAAIKIFKVPVDQQILYLLHYVGSSAFDVICNKMAPADPYAVPFEELVANLAEFYAPEPLEIAENFRFYQRKQKDGESVKDFVAALHKLSVHCNFGLYLKTALQNQLVFGLSSHRGQSRLLESKDLTFDKAVQVATAMELSEKDSRQLQSGTAVVEYVGSKDRRAEKKGPRKKKSVQEKSAKEKNETNKTNVGKNHVSQSGTYANTNISCYRCGKNHLASKCTLDRNIKCNFCGTPGHLRKVCMGAKRASANQVEEVLTVEHWEHRNKFFKTLAVDGKPLRFEIDSGTAVSIVTKEGTQIRVEKLLQRYRKELDPGLTKIRGLQASLVTKENAKPIFLKARTVPFKLLPLVEQELQTLVKDGILEKVNTSRWATPIVPVLKKNNRVRLCGDFSVTINPNLLIDEHPLPTIDELFASMAGGTKFTKIDLQQAYLQLEVRKEDRELLTLSTHKGLFRSTRLMYGIASAPAIWQREIENILGDIRFS</sequence>
<evidence type="ECO:0000313" key="4">
    <source>
        <dbReference type="Proteomes" id="UP000036403"/>
    </source>
</evidence>
<dbReference type="InterPro" id="IPR043502">
    <property type="entry name" value="DNA/RNA_pol_sf"/>
</dbReference>
<comment type="caution">
    <text evidence="3">The sequence shown here is derived from an EMBL/GenBank/DDBJ whole genome shotgun (WGS) entry which is preliminary data.</text>
</comment>
<dbReference type="SUPFAM" id="SSF56672">
    <property type="entry name" value="DNA/RNA polymerases"/>
    <property type="match status" value="1"/>
</dbReference>
<dbReference type="InterPro" id="IPR043128">
    <property type="entry name" value="Rev_trsase/Diguanyl_cyclase"/>
</dbReference>
<evidence type="ECO:0000313" key="3">
    <source>
        <dbReference type="EMBL" id="KMQ89453.1"/>
    </source>
</evidence>
<proteinExistence type="predicted"/>
<dbReference type="Gene3D" id="3.30.70.270">
    <property type="match status" value="1"/>
</dbReference>
<dbReference type="OrthoDB" id="7550137at2759"/>
<protein>
    <recommendedName>
        <fullName evidence="2">CCHC-type domain-containing protein</fullName>
    </recommendedName>
</protein>
<feature type="compositionally biased region" description="Polar residues" evidence="1">
    <location>
        <begin position="217"/>
        <end position="227"/>
    </location>
</feature>
<dbReference type="InterPro" id="IPR000477">
    <property type="entry name" value="RT_dom"/>
</dbReference>
<feature type="domain" description="CCHC-type" evidence="2">
    <location>
        <begin position="258"/>
        <end position="274"/>
    </location>
</feature>
<dbReference type="GO" id="GO:0008270">
    <property type="term" value="F:zinc ion binding"/>
    <property type="evidence" value="ECO:0007669"/>
    <property type="project" value="InterPro"/>
</dbReference>
<evidence type="ECO:0000259" key="2">
    <source>
        <dbReference type="SMART" id="SM00343"/>
    </source>
</evidence>
<dbReference type="PANTHER" id="PTHR37984">
    <property type="entry name" value="PROTEIN CBG26694"/>
    <property type="match status" value="1"/>
</dbReference>
<dbReference type="EMBL" id="LBMM01007751">
    <property type="protein sequence ID" value="KMQ89453.1"/>
    <property type="molecule type" value="Genomic_DNA"/>
</dbReference>
<dbReference type="PaxDb" id="67767-A0A0J7KGA3"/>
<dbReference type="AlphaFoldDB" id="A0A0J7KGA3"/>
<feature type="region of interest" description="Disordered" evidence="1">
    <location>
        <begin position="188"/>
        <end position="227"/>
    </location>
</feature>
<gene>
    <name evidence="3" type="ORF">RF55_10921</name>
</gene>
<keyword evidence="4" id="KW-1185">Reference proteome</keyword>
<dbReference type="GO" id="GO:0071897">
    <property type="term" value="P:DNA biosynthetic process"/>
    <property type="evidence" value="ECO:0007669"/>
    <property type="project" value="UniProtKB-ARBA"/>
</dbReference>
<dbReference type="SUPFAM" id="SSF57756">
    <property type="entry name" value="Retrovirus zinc finger-like domains"/>
    <property type="match status" value="1"/>
</dbReference>
<dbReference type="Gene3D" id="4.10.60.10">
    <property type="entry name" value="Zinc finger, CCHC-type"/>
    <property type="match status" value="1"/>
</dbReference>
<evidence type="ECO:0000256" key="1">
    <source>
        <dbReference type="SAM" id="MobiDB-lite"/>
    </source>
</evidence>
<dbReference type="GO" id="GO:0003676">
    <property type="term" value="F:nucleic acid binding"/>
    <property type="evidence" value="ECO:0007669"/>
    <property type="project" value="InterPro"/>
</dbReference>
<dbReference type="InterPro" id="IPR050951">
    <property type="entry name" value="Retrovirus_Pol_polyprotein"/>
</dbReference>
<dbReference type="CDD" id="cd01647">
    <property type="entry name" value="RT_LTR"/>
    <property type="match status" value="1"/>
</dbReference>
<accession>A0A0J7KGA3</accession>
<feature type="domain" description="CCHC-type" evidence="2">
    <location>
        <begin position="238"/>
        <end position="253"/>
    </location>
</feature>
<dbReference type="Pfam" id="PF00078">
    <property type="entry name" value="RVT_1"/>
    <property type="match status" value="1"/>
</dbReference>
<dbReference type="PANTHER" id="PTHR37984:SF5">
    <property type="entry name" value="PROTEIN NYNRIN-LIKE"/>
    <property type="match status" value="1"/>
</dbReference>
<dbReference type="SMART" id="SM00343">
    <property type="entry name" value="ZnF_C2HC"/>
    <property type="match status" value="2"/>
</dbReference>
<dbReference type="Proteomes" id="UP000036403">
    <property type="component" value="Unassembled WGS sequence"/>
</dbReference>
<feature type="compositionally biased region" description="Basic and acidic residues" evidence="1">
    <location>
        <begin position="204"/>
        <end position="216"/>
    </location>
</feature>
<name>A0A0J7KGA3_LASNI</name>
<feature type="compositionally biased region" description="Basic and acidic residues" evidence="1">
    <location>
        <begin position="188"/>
        <end position="197"/>
    </location>
</feature>
<dbReference type="Gene3D" id="3.10.10.10">
    <property type="entry name" value="HIV Type 1 Reverse Transcriptase, subunit A, domain 1"/>
    <property type="match status" value="1"/>
</dbReference>
<dbReference type="InterPro" id="IPR001878">
    <property type="entry name" value="Znf_CCHC"/>
</dbReference>
<reference evidence="3 4" key="1">
    <citation type="submission" date="2015-04" db="EMBL/GenBank/DDBJ databases">
        <title>Lasius niger genome sequencing.</title>
        <authorList>
            <person name="Konorov E.A."/>
            <person name="Nikitin M.A."/>
            <person name="Kirill M.V."/>
            <person name="Chang P."/>
        </authorList>
    </citation>
    <scope>NUCLEOTIDE SEQUENCE [LARGE SCALE GENOMIC DNA]</scope>
    <source>
        <tissue evidence="3">Whole</tissue>
    </source>
</reference>